<protein>
    <submittedName>
        <fullName evidence="1">Nuclease</fullName>
    </submittedName>
</protein>
<dbReference type="AlphaFoldDB" id="A0AA51YJY3"/>
<dbReference type="EMBL" id="CP133592">
    <property type="protein sequence ID" value="WMW26005.1"/>
    <property type="molecule type" value="Genomic_DNA"/>
</dbReference>
<dbReference type="SUPFAM" id="SSF50199">
    <property type="entry name" value="Staphylococcal nuclease"/>
    <property type="match status" value="1"/>
</dbReference>
<dbReference type="Proteomes" id="UP001182908">
    <property type="component" value="Chromosome"/>
</dbReference>
<reference evidence="1 2" key="1">
    <citation type="submission" date="2023-08" db="EMBL/GenBank/DDBJ databases">
        <title>Methanolobus mangrovi sp. nov. and Methanolobus sediminis sp. nov, two novel methylotrophic methanogens isolated from mangrove sediments in China.</title>
        <authorList>
            <person name="Zhou J."/>
        </authorList>
    </citation>
    <scope>NUCLEOTIDE SEQUENCE [LARGE SCALE GENOMIC DNA]</scope>
    <source>
        <strain evidence="1 2">FTZ6</strain>
    </source>
</reference>
<dbReference type="KEGG" id="mseb:RE474_04600"/>
<evidence type="ECO:0000313" key="1">
    <source>
        <dbReference type="EMBL" id="WMW26005.1"/>
    </source>
</evidence>
<accession>A0AA51YJY3</accession>
<evidence type="ECO:0000313" key="2">
    <source>
        <dbReference type="Proteomes" id="UP001182908"/>
    </source>
</evidence>
<dbReference type="RefSeq" id="WP_309311802.1">
    <property type="nucleotide sequence ID" value="NZ_CP133592.1"/>
</dbReference>
<proteinExistence type="predicted"/>
<keyword evidence="2" id="KW-1185">Reference proteome</keyword>
<dbReference type="Gene3D" id="2.40.50.90">
    <property type="match status" value="1"/>
</dbReference>
<name>A0AA51YJY3_9EURY</name>
<gene>
    <name evidence="1" type="ORF">RE474_04600</name>
</gene>
<sequence length="104" mass="12019">MNNLKLYLDRKWHSATVVRYIDGDTFLLNVGIKIRLSNVRAHELHQYGGMKAKRTLSGMIGRHGRKIKFKGVHIDRDRLVAEVKNGDGSINDRMRKKGYRSKGR</sequence>
<organism evidence="1 2">
    <name type="scientific">Methanolobus sediminis</name>
    <dbReference type="NCBI Taxonomy" id="3072978"/>
    <lineage>
        <taxon>Archaea</taxon>
        <taxon>Methanobacteriati</taxon>
        <taxon>Methanobacteriota</taxon>
        <taxon>Stenosarchaea group</taxon>
        <taxon>Methanomicrobia</taxon>
        <taxon>Methanosarcinales</taxon>
        <taxon>Methanosarcinaceae</taxon>
        <taxon>Methanolobus</taxon>
    </lineage>
</organism>
<dbReference type="GeneID" id="84231971"/>
<dbReference type="InterPro" id="IPR035437">
    <property type="entry name" value="SNase_OB-fold_sf"/>
</dbReference>